<keyword evidence="3" id="KW-1185">Reference proteome</keyword>
<dbReference type="OrthoDB" id="9786549at2"/>
<dbReference type="PANTHER" id="PTHR30411:SF9">
    <property type="entry name" value="MULTIFUNCTIONAL SER_THR-TRNA DEACYLASE PROXP-Y"/>
    <property type="match status" value="1"/>
</dbReference>
<dbReference type="HOGENOM" id="CLU_094875_2_1_5"/>
<dbReference type="SUPFAM" id="SSF55826">
    <property type="entry name" value="YbaK/ProRS associated domain"/>
    <property type="match status" value="1"/>
</dbReference>
<dbReference type="Pfam" id="PF04073">
    <property type="entry name" value="tRNA_edit"/>
    <property type="match status" value="1"/>
</dbReference>
<gene>
    <name evidence="2" type="ordered locus">blr7331</name>
</gene>
<dbReference type="EMBL" id="BA000040">
    <property type="protein sequence ID" value="BAC52596.1"/>
    <property type="molecule type" value="Genomic_DNA"/>
</dbReference>
<proteinExistence type="predicted"/>
<organism evidence="2 3">
    <name type="scientific">Bradyrhizobium diazoefficiens (strain JCM 10833 / BCRC 13528 / IAM 13628 / NBRC 14792 / USDA 110)</name>
    <dbReference type="NCBI Taxonomy" id="224911"/>
    <lineage>
        <taxon>Bacteria</taxon>
        <taxon>Pseudomonadati</taxon>
        <taxon>Pseudomonadota</taxon>
        <taxon>Alphaproteobacteria</taxon>
        <taxon>Hyphomicrobiales</taxon>
        <taxon>Nitrobacteraceae</taxon>
        <taxon>Bradyrhizobium</taxon>
    </lineage>
</organism>
<feature type="domain" description="YbaK/aminoacyl-tRNA synthetase-associated" evidence="1">
    <location>
        <begin position="74"/>
        <end position="193"/>
    </location>
</feature>
<dbReference type="Proteomes" id="UP000002526">
    <property type="component" value="Chromosome"/>
</dbReference>
<name>Q89DV6_BRADU</name>
<dbReference type="eggNOG" id="COG2606">
    <property type="taxonomic scope" value="Bacteria"/>
</dbReference>
<dbReference type="PATRIC" id="fig|224911.5.peg.7532"/>
<dbReference type="GO" id="GO:0002196">
    <property type="term" value="F:Ser-tRNA(Ala) deacylase activity"/>
    <property type="evidence" value="ECO:0000318"/>
    <property type="project" value="GO_Central"/>
</dbReference>
<dbReference type="STRING" id="224911.AAV28_34325"/>
<dbReference type="PANTHER" id="PTHR30411">
    <property type="entry name" value="CYTOPLASMIC PROTEIN"/>
    <property type="match status" value="1"/>
</dbReference>
<evidence type="ECO:0000313" key="2">
    <source>
        <dbReference type="EMBL" id="BAC52596.1"/>
    </source>
</evidence>
<evidence type="ECO:0000313" key="3">
    <source>
        <dbReference type="Proteomes" id="UP000002526"/>
    </source>
</evidence>
<dbReference type="Gene3D" id="3.90.960.10">
    <property type="entry name" value="YbaK/aminoacyl-tRNA synthetase-associated domain"/>
    <property type="match status" value="1"/>
</dbReference>
<dbReference type="InParanoid" id="Q89DV6"/>
<reference evidence="3" key="1">
    <citation type="journal article" date="2002" name="DNA Res.">
        <title>Complete genomic sequence of nitrogen-fixing symbiotic bacterium Bradyrhizobium japonicum USDA110.</title>
        <authorList>
            <person name="Kaneko T."/>
            <person name="Nakamura Y."/>
            <person name="Sato S."/>
            <person name="Minamisawa K."/>
            <person name="Uchiumi T."/>
            <person name="Sasamoto S."/>
            <person name="Watanabe A."/>
            <person name="Idesawa K."/>
            <person name="Iriguchi M."/>
            <person name="Kawashima K."/>
            <person name="Kohara M."/>
            <person name="Matsumoto M."/>
            <person name="Shimpo S."/>
            <person name="Tsuruoka H."/>
            <person name="Wada T."/>
            <person name="Yamada M."/>
            <person name="Tabata S."/>
        </authorList>
    </citation>
    <scope>NUCLEOTIDE SEQUENCE [LARGE SCALE GENOMIC DNA]</scope>
    <source>
        <strain evidence="3">JCM 10833 / BCRC 13528 / IAM 13628 / NBRC 14792 / USDA 110</strain>
    </source>
</reference>
<protein>
    <submittedName>
        <fullName evidence="2">Blr7331 protein</fullName>
    </submittedName>
</protein>
<dbReference type="EnsemblBacteria" id="BAC52596">
    <property type="protein sequence ID" value="BAC52596"/>
    <property type="gene ID" value="BAC52596"/>
</dbReference>
<dbReference type="AlphaFoldDB" id="Q89DV6"/>
<dbReference type="KEGG" id="bja:blr7331"/>
<dbReference type="InterPro" id="IPR007214">
    <property type="entry name" value="YbaK/aa-tRNA-synth-assoc-dom"/>
</dbReference>
<sequence length="207" mass="22663">MRQIGQRQRIAACGLKAYVESPTKQPPIVRRESAGERPHGGWRAFCAGGHIMAIAPTLQKYLAAENIQYEVVPHELSMTSTRTAEACHIPGDRLAKGVVLRRDGEYMLAILPASHHLRPSELKTILGGNVHMAQETEIGELFRDCAHGAVPAVGKCYGLDTIVDDSIEAQPDIYMEAGDHETLLHMGHAQFARLTANALHGRFSAHD</sequence>
<dbReference type="InterPro" id="IPR036754">
    <property type="entry name" value="YbaK/aa-tRNA-synt-asso_dom_sf"/>
</dbReference>
<evidence type="ECO:0000259" key="1">
    <source>
        <dbReference type="Pfam" id="PF04073"/>
    </source>
</evidence>
<accession>Q89DV6</accession>
<dbReference type="GO" id="GO:0106074">
    <property type="term" value="P:aminoacyl-tRNA metabolism involved in translational fidelity"/>
    <property type="evidence" value="ECO:0000318"/>
    <property type="project" value="GO_Central"/>
</dbReference>
<dbReference type="CDD" id="cd04332">
    <property type="entry name" value="YbaK_like"/>
    <property type="match status" value="1"/>
</dbReference>